<evidence type="ECO:0000313" key="1">
    <source>
        <dbReference type="EMBL" id="MCK8680607.1"/>
    </source>
</evidence>
<accession>A0ABT0IH05</accession>
<protein>
    <submittedName>
        <fullName evidence="1">Uncharacterized protein</fullName>
    </submittedName>
</protein>
<dbReference type="RefSeq" id="WP_248636419.1">
    <property type="nucleotide sequence ID" value="NZ_JALPTH010000028.1"/>
</dbReference>
<gene>
    <name evidence="1" type="ORF">M1O15_25065</name>
</gene>
<keyword evidence="2" id="KW-1185">Reference proteome</keyword>
<dbReference type="Proteomes" id="UP001522868">
    <property type="component" value="Unassembled WGS sequence"/>
</dbReference>
<evidence type="ECO:0000313" key="2">
    <source>
        <dbReference type="Proteomes" id="UP001522868"/>
    </source>
</evidence>
<sequence length="126" mass="13791">MPKKRKTDRSFAEVVASLGPAEGSGPGADLLSPASSGELVDEQGRLWTRHRGPMDVRLVRRLVRGADAMLIGEGAGEVLRPVPAEGREEAWALVKDRLDTAEGEGYRAYDFRSEDGCVLLYLEEFC</sequence>
<name>A0ABT0IH05_9ACTN</name>
<proteinExistence type="predicted"/>
<comment type="caution">
    <text evidence="1">The sequence shown here is derived from an EMBL/GenBank/DDBJ whole genome shotgun (WGS) entry which is preliminary data.</text>
</comment>
<dbReference type="EMBL" id="JALPTH010000028">
    <property type="protein sequence ID" value="MCK8680607.1"/>
    <property type="molecule type" value="Genomic_DNA"/>
</dbReference>
<organism evidence="1 2">
    <name type="scientific">Streptomyces lichenis</name>
    <dbReference type="NCBI Taxonomy" id="2306967"/>
    <lineage>
        <taxon>Bacteria</taxon>
        <taxon>Bacillati</taxon>
        <taxon>Actinomycetota</taxon>
        <taxon>Actinomycetes</taxon>
        <taxon>Kitasatosporales</taxon>
        <taxon>Streptomycetaceae</taxon>
        <taxon>Streptomyces</taxon>
    </lineage>
</organism>
<reference evidence="1 2" key="1">
    <citation type="submission" date="2022-04" db="EMBL/GenBank/DDBJ databases">
        <title>Streptomyces sp. nov. LCR6-01 isolated from Lichen of Dirinaria sp.</title>
        <authorList>
            <person name="Kanchanasin P."/>
            <person name="Tanasupawat S."/>
            <person name="Phongsopitanun W."/>
        </authorList>
    </citation>
    <scope>NUCLEOTIDE SEQUENCE [LARGE SCALE GENOMIC DNA]</scope>
    <source>
        <strain evidence="1 2">LCR6-01</strain>
    </source>
</reference>